<organism evidence="3 4">
    <name type="scientific">Gossypium darwinii</name>
    <name type="common">Darwin's cotton</name>
    <name type="synonym">Gossypium barbadense var. darwinii</name>
    <dbReference type="NCBI Taxonomy" id="34276"/>
    <lineage>
        <taxon>Eukaryota</taxon>
        <taxon>Viridiplantae</taxon>
        <taxon>Streptophyta</taxon>
        <taxon>Embryophyta</taxon>
        <taxon>Tracheophyta</taxon>
        <taxon>Spermatophyta</taxon>
        <taxon>Magnoliopsida</taxon>
        <taxon>eudicotyledons</taxon>
        <taxon>Gunneridae</taxon>
        <taxon>Pentapetalae</taxon>
        <taxon>rosids</taxon>
        <taxon>malvids</taxon>
        <taxon>Malvales</taxon>
        <taxon>Malvaceae</taxon>
        <taxon>Malvoideae</taxon>
        <taxon>Gossypium</taxon>
    </lineage>
</organism>
<evidence type="ECO:0000313" key="4">
    <source>
        <dbReference type="Proteomes" id="UP000323506"/>
    </source>
</evidence>
<reference evidence="3 4" key="1">
    <citation type="submission" date="2019-06" db="EMBL/GenBank/DDBJ databases">
        <title>WGS assembly of Gossypium darwinii.</title>
        <authorList>
            <person name="Chen Z.J."/>
            <person name="Sreedasyam A."/>
            <person name="Ando A."/>
            <person name="Song Q."/>
            <person name="De L."/>
            <person name="Hulse-Kemp A."/>
            <person name="Ding M."/>
            <person name="Ye W."/>
            <person name="Kirkbride R."/>
            <person name="Jenkins J."/>
            <person name="Plott C."/>
            <person name="Lovell J."/>
            <person name="Lin Y.-M."/>
            <person name="Vaughn R."/>
            <person name="Liu B."/>
            <person name="Li W."/>
            <person name="Simpson S."/>
            <person name="Scheffler B."/>
            <person name="Saski C."/>
            <person name="Grover C."/>
            <person name="Hu G."/>
            <person name="Conover J."/>
            <person name="Carlson J."/>
            <person name="Shu S."/>
            <person name="Boston L."/>
            <person name="Williams M."/>
            <person name="Peterson D."/>
            <person name="Mcgee K."/>
            <person name="Jones D."/>
            <person name="Wendel J."/>
            <person name="Stelly D."/>
            <person name="Grimwood J."/>
            <person name="Schmutz J."/>
        </authorList>
    </citation>
    <scope>NUCLEOTIDE SEQUENCE [LARGE SCALE GENOMIC DNA]</scope>
    <source>
        <strain evidence="3">1808015.09</strain>
    </source>
</reference>
<evidence type="ECO:0000256" key="1">
    <source>
        <dbReference type="SAM" id="MobiDB-lite"/>
    </source>
</evidence>
<dbReference type="EMBL" id="CM017696">
    <property type="protein sequence ID" value="TYH01110.1"/>
    <property type="molecule type" value="Genomic_DNA"/>
</dbReference>
<protein>
    <recommendedName>
        <fullName evidence="5">Extensin domain-containing protein</fullName>
    </recommendedName>
</protein>
<evidence type="ECO:0000313" key="3">
    <source>
        <dbReference type="EMBL" id="TYH01110.1"/>
    </source>
</evidence>
<proteinExistence type="predicted"/>
<keyword evidence="2" id="KW-0732">Signal</keyword>
<accession>A0A5D2F7A3</accession>
<evidence type="ECO:0008006" key="5">
    <source>
        <dbReference type="Google" id="ProtNLM"/>
    </source>
</evidence>
<feature type="chain" id="PRO_5022975355" description="Extensin domain-containing protein" evidence="2">
    <location>
        <begin position="20"/>
        <end position="102"/>
    </location>
</feature>
<feature type="compositionally biased region" description="Low complexity" evidence="1">
    <location>
        <begin position="75"/>
        <end position="94"/>
    </location>
</feature>
<evidence type="ECO:0000256" key="2">
    <source>
        <dbReference type="SAM" id="SignalP"/>
    </source>
</evidence>
<name>A0A5D2F7A3_GOSDA</name>
<feature type="region of interest" description="Disordered" evidence="1">
    <location>
        <begin position="64"/>
        <end position="102"/>
    </location>
</feature>
<feature type="signal peptide" evidence="2">
    <location>
        <begin position="1"/>
        <end position="19"/>
    </location>
</feature>
<sequence length="102" mass="11233">MALLSLLFTLLNLPTPSTLSPIPRTYNHHQAHHWPPPPPSPLNHRTFTISSLLASTLLQLTSPNRTFTSPKVPTHHPSLIPIPPSSSTLPSLSTKSEIENHQ</sequence>
<gene>
    <name evidence="3" type="ORF">ES288_A09G031000v1</name>
</gene>
<keyword evidence="4" id="KW-1185">Reference proteome</keyword>
<dbReference type="AlphaFoldDB" id="A0A5D2F7A3"/>
<dbReference type="Proteomes" id="UP000323506">
    <property type="component" value="Chromosome A09"/>
</dbReference>